<evidence type="ECO:0000256" key="4">
    <source>
        <dbReference type="ARBA" id="ARBA00022989"/>
    </source>
</evidence>
<dbReference type="PROSITE" id="PS50262">
    <property type="entry name" value="G_PROTEIN_RECEP_F1_2"/>
    <property type="match status" value="1"/>
</dbReference>
<dbReference type="AlphaFoldDB" id="A0AAD9NCS3"/>
<feature type="compositionally biased region" description="Basic and acidic residues" evidence="9">
    <location>
        <begin position="238"/>
        <end position="248"/>
    </location>
</feature>
<name>A0AAD9NCS3_9ANNE</name>
<keyword evidence="4 10" id="KW-1133">Transmembrane helix</keyword>
<feature type="transmembrane region" description="Helical" evidence="10">
    <location>
        <begin position="199"/>
        <end position="221"/>
    </location>
</feature>
<feature type="transmembrane region" description="Helical" evidence="10">
    <location>
        <begin position="255"/>
        <end position="277"/>
    </location>
</feature>
<dbReference type="Proteomes" id="UP001208570">
    <property type="component" value="Unassembled WGS sequence"/>
</dbReference>
<proteinExistence type="predicted"/>
<feature type="transmembrane region" description="Helical" evidence="10">
    <location>
        <begin position="289"/>
        <end position="311"/>
    </location>
</feature>
<gene>
    <name evidence="12" type="ORF">LSH36_74g13016</name>
</gene>
<evidence type="ECO:0000256" key="9">
    <source>
        <dbReference type="SAM" id="MobiDB-lite"/>
    </source>
</evidence>
<keyword evidence="2" id="KW-1003">Cell membrane</keyword>
<dbReference type="PANTHER" id="PTHR24228:SF74">
    <property type="entry name" value="G-PROTEIN COUPLED RECEPTORS FAMILY 1 PROFILE DOMAIN-CONTAINING PROTEIN"/>
    <property type="match status" value="1"/>
</dbReference>
<dbReference type="GO" id="GO:0005886">
    <property type="term" value="C:plasma membrane"/>
    <property type="evidence" value="ECO:0007669"/>
    <property type="project" value="UniProtKB-SubCell"/>
</dbReference>
<dbReference type="PRINTS" id="PR00237">
    <property type="entry name" value="GPCRRHODOPSN"/>
</dbReference>
<dbReference type="InterPro" id="IPR017452">
    <property type="entry name" value="GPCR_Rhodpsn_7TM"/>
</dbReference>
<dbReference type="Gene3D" id="1.20.1070.10">
    <property type="entry name" value="Rhodopsin 7-helix transmembrane proteins"/>
    <property type="match status" value="1"/>
</dbReference>
<feature type="transmembrane region" description="Helical" evidence="10">
    <location>
        <begin position="140"/>
        <end position="162"/>
    </location>
</feature>
<evidence type="ECO:0000256" key="6">
    <source>
        <dbReference type="ARBA" id="ARBA00023136"/>
    </source>
</evidence>
<accession>A0AAD9NCS3</accession>
<comment type="caution">
    <text evidence="12">The sequence shown here is derived from an EMBL/GenBank/DDBJ whole genome shotgun (WGS) entry which is preliminary data.</text>
</comment>
<dbReference type="PANTHER" id="PTHR24228">
    <property type="entry name" value="B2 BRADYKININ RECEPTOR/ANGIOTENSIN II RECEPTOR"/>
    <property type="match status" value="1"/>
</dbReference>
<dbReference type="EMBL" id="JAODUP010000074">
    <property type="protein sequence ID" value="KAK2163808.1"/>
    <property type="molecule type" value="Genomic_DNA"/>
</dbReference>
<feature type="region of interest" description="Disordered" evidence="9">
    <location>
        <begin position="334"/>
        <end position="355"/>
    </location>
</feature>
<evidence type="ECO:0000256" key="8">
    <source>
        <dbReference type="ARBA" id="ARBA00023224"/>
    </source>
</evidence>
<dbReference type="InterPro" id="IPR000276">
    <property type="entry name" value="GPCR_Rhodpsn"/>
</dbReference>
<evidence type="ECO:0000259" key="11">
    <source>
        <dbReference type="PROSITE" id="PS50262"/>
    </source>
</evidence>
<feature type="transmembrane region" description="Helical" evidence="10">
    <location>
        <begin position="99"/>
        <end position="119"/>
    </location>
</feature>
<keyword evidence="3 10" id="KW-0812">Transmembrane</keyword>
<evidence type="ECO:0000256" key="5">
    <source>
        <dbReference type="ARBA" id="ARBA00023040"/>
    </source>
</evidence>
<protein>
    <recommendedName>
        <fullName evidence="11">G-protein coupled receptors family 1 profile domain-containing protein</fullName>
    </recommendedName>
</protein>
<evidence type="ECO:0000256" key="10">
    <source>
        <dbReference type="SAM" id="Phobius"/>
    </source>
</evidence>
<dbReference type="CDD" id="cd00637">
    <property type="entry name" value="7tm_classA_rhodopsin-like"/>
    <property type="match status" value="1"/>
</dbReference>
<keyword evidence="13" id="KW-1185">Reference proteome</keyword>
<keyword evidence="7" id="KW-0675">Receptor</keyword>
<feature type="region of interest" description="Disordered" evidence="9">
    <location>
        <begin position="226"/>
        <end position="248"/>
    </location>
</feature>
<dbReference type="GO" id="GO:0004930">
    <property type="term" value="F:G protein-coupled receptor activity"/>
    <property type="evidence" value="ECO:0007669"/>
    <property type="project" value="UniProtKB-KW"/>
</dbReference>
<evidence type="ECO:0000313" key="13">
    <source>
        <dbReference type="Proteomes" id="UP001208570"/>
    </source>
</evidence>
<keyword evidence="8" id="KW-0807">Transducer</keyword>
<evidence type="ECO:0000256" key="7">
    <source>
        <dbReference type="ARBA" id="ARBA00023170"/>
    </source>
</evidence>
<feature type="transmembrane region" description="Helical" evidence="10">
    <location>
        <begin position="29"/>
        <end position="52"/>
    </location>
</feature>
<evidence type="ECO:0000256" key="2">
    <source>
        <dbReference type="ARBA" id="ARBA00022475"/>
    </source>
</evidence>
<comment type="subcellular location">
    <subcellularLocation>
        <location evidence="1">Cell membrane</location>
        <topology evidence="1">Multi-pass membrane protein</topology>
    </subcellularLocation>
</comment>
<organism evidence="12 13">
    <name type="scientific">Paralvinella palmiformis</name>
    <dbReference type="NCBI Taxonomy" id="53620"/>
    <lineage>
        <taxon>Eukaryota</taxon>
        <taxon>Metazoa</taxon>
        <taxon>Spiralia</taxon>
        <taxon>Lophotrochozoa</taxon>
        <taxon>Annelida</taxon>
        <taxon>Polychaeta</taxon>
        <taxon>Sedentaria</taxon>
        <taxon>Canalipalpata</taxon>
        <taxon>Terebellida</taxon>
        <taxon>Terebelliformia</taxon>
        <taxon>Alvinellidae</taxon>
        <taxon>Paralvinella</taxon>
    </lineage>
</organism>
<evidence type="ECO:0000313" key="12">
    <source>
        <dbReference type="EMBL" id="KAK2163808.1"/>
    </source>
</evidence>
<feature type="transmembrane region" description="Helical" evidence="10">
    <location>
        <begin position="64"/>
        <end position="87"/>
    </location>
</feature>
<evidence type="ECO:0000256" key="3">
    <source>
        <dbReference type="ARBA" id="ARBA00022692"/>
    </source>
</evidence>
<keyword evidence="6 10" id="KW-0472">Membrane</keyword>
<keyword evidence="5" id="KW-0297">G-protein coupled receptor</keyword>
<feature type="domain" description="G-protein coupled receptors family 1 profile" evidence="11">
    <location>
        <begin position="42"/>
        <end position="308"/>
    </location>
</feature>
<reference evidence="12" key="1">
    <citation type="journal article" date="2023" name="Mol. Biol. Evol.">
        <title>Third-Generation Sequencing Reveals the Adaptive Role of the Epigenome in Three Deep-Sea Polychaetes.</title>
        <authorList>
            <person name="Perez M."/>
            <person name="Aroh O."/>
            <person name="Sun Y."/>
            <person name="Lan Y."/>
            <person name="Juniper S.K."/>
            <person name="Young C.R."/>
            <person name="Angers B."/>
            <person name="Qian P.Y."/>
        </authorList>
    </citation>
    <scope>NUCLEOTIDE SEQUENCE</scope>
    <source>
        <strain evidence="12">P08H-3</strain>
    </source>
</reference>
<sequence>MTDKTNDEALQELLGNLDHMPIGIRASGLILGSFCIFSSLFGNLLIVIIFLLDKNLRQRQNTFIISAAIMEVITIFFRDIFILAVYYRGKWQFGTALMYINGLIFYARNGLAIGHVIALTVYRYAMIVKPKIYRIISKTFVMVLTLTLLFVIPVYGAVATLSHRLIFNTKVMFCVTERSLGIKNNRLTEDVSRTSILPFFLYIILNSIILVSCNVHIYLYIRKSSKRTGGTNSNRIKKNNETKVSRRSPSKEARFVKIMTIMFSMFLVCYFPIPIAMTTDPKWDLSHWIYLPLLLINWFSSSVSWVIYIITHTAFRIAVLKRIKCSPVIAFEDSTSASPEDDQRQCYRSGTIRPI</sequence>
<dbReference type="Pfam" id="PF00001">
    <property type="entry name" value="7tm_1"/>
    <property type="match status" value="1"/>
</dbReference>
<evidence type="ECO:0000256" key="1">
    <source>
        <dbReference type="ARBA" id="ARBA00004651"/>
    </source>
</evidence>
<dbReference type="SUPFAM" id="SSF81321">
    <property type="entry name" value="Family A G protein-coupled receptor-like"/>
    <property type="match status" value="1"/>
</dbReference>